<proteinExistence type="predicted"/>
<dbReference type="RefSeq" id="WP_072344476.1">
    <property type="nucleotide sequence ID" value="NZ_FPKU01000002.1"/>
</dbReference>
<protein>
    <recommendedName>
        <fullName evidence="6">Methyltransferase domain-containing protein</fullName>
    </recommendedName>
</protein>
<gene>
    <name evidence="4" type="ORF">SAMN02983003_2958</name>
</gene>
<keyword evidence="1" id="KW-0489">Methyltransferase</keyword>
<dbReference type="SUPFAM" id="SSF53335">
    <property type="entry name" value="S-adenosyl-L-methionine-dependent methyltransferases"/>
    <property type="match status" value="1"/>
</dbReference>
<dbReference type="PANTHER" id="PTHR13090:SF1">
    <property type="entry name" value="ARGININE-HYDROXYLASE NDUFAF5, MITOCHONDRIAL"/>
    <property type="match status" value="1"/>
</dbReference>
<dbReference type="Gene3D" id="3.40.50.150">
    <property type="entry name" value="Vaccinia Virus protein VP39"/>
    <property type="match status" value="1"/>
</dbReference>
<dbReference type="InterPro" id="IPR029063">
    <property type="entry name" value="SAM-dependent_MTases_sf"/>
</dbReference>
<dbReference type="InterPro" id="IPR050602">
    <property type="entry name" value="Malonyl-ACP_OMT"/>
</dbReference>
<evidence type="ECO:0000256" key="2">
    <source>
        <dbReference type="ARBA" id="ARBA00022679"/>
    </source>
</evidence>
<feature type="region of interest" description="Disordered" evidence="3">
    <location>
        <begin position="262"/>
        <end position="289"/>
    </location>
</feature>
<evidence type="ECO:0000313" key="4">
    <source>
        <dbReference type="EMBL" id="SFZ85788.1"/>
    </source>
</evidence>
<keyword evidence="5" id="KW-1185">Reference proteome</keyword>
<dbReference type="OrthoDB" id="9793723at2"/>
<evidence type="ECO:0008006" key="6">
    <source>
        <dbReference type="Google" id="ProtNLM"/>
    </source>
</evidence>
<accession>A0A1K2I205</accession>
<dbReference type="Proteomes" id="UP000183447">
    <property type="component" value="Unassembled WGS sequence"/>
</dbReference>
<dbReference type="EMBL" id="FPKU01000002">
    <property type="protein sequence ID" value="SFZ85788.1"/>
    <property type="molecule type" value="Genomic_DNA"/>
</dbReference>
<sequence>MTEAGLFDRTAIARRLSRRDADGPDFVTAMVLDDLGERLMATRHVFSRAAIIGPDPRFFPTRGLSGGGPIAFERMSTLVPVEGVPLLPTEPLTLPETGYDLIVSLFDLQIAEDVPGFLARARAHLAPDGLLLAAALGGESLKELRAAFIAAESAAFDGAFARVAPMIAFDQAAGLLQRAGLALPVADIETHRVRYADPLALMREVKALGAANPLRERPRRPMTRSLLAEALARYADLAGDADGRVGATLEIIWFSGWAPHESQPKPLRPGSATISFKDALSRARGSSSD</sequence>
<organism evidence="4 5">
    <name type="scientific">Devosia enhydra</name>
    <dbReference type="NCBI Taxonomy" id="665118"/>
    <lineage>
        <taxon>Bacteria</taxon>
        <taxon>Pseudomonadati</taxon>
        <taxon>Pseudomonadota</taxon>
        <taxon>Alphaproteobacteria</taxon>
        <taxon>Hyphomicrobiales</taxon>
        <taxon>Devosiaceae</taxon>
        <taxon>Devosia</taxon>
    </lineage>
</organism>
<name>A0A1K2I205_9HYPH</name>
<dbReference type="AlphaFoldDB" id="A0A1K2I205"/>
<evidence type="ECO:0000313" key="5">
    <source>
        <dbReference type="Proteomes" id="UP000183447"/>
    </source>
</evidence>
<evidence type="ECO:0000256" key="3">
    <source>
        <dbReference type="SAM" id="MobiDB-lite"/>
    </source>
</evidence>
<dbReference type="GO" id="GO:0008168">
    <property type="term" value="F:methyltransferase activity"/>
    <property type="evidence" value="ECO:0007669"/>
    <property type="project" value="UniProtKB-KW"/>
</dbReference>
<evidence type="ECO:0000256" key="1">
    <source>
        <dbReference type="ARBA" id="ARBA00022603"/>
    </source>
</evidence>
<dbReference type="GO" id="GO:0032259">
    <property type="term" value="P:methylation"/>
    <property type="evidence" value="ECO:0007669"/>
    <property type="project" value="UniProtKB-KW"/>
</dbReference>
<dbReference type="PANTHER" id="PTHR13090">
    <property type="entry name" value="ARGININE-HYDROXYLASE NDUFAF5, MITOCHONDRIAL"/>
    <property type="match status" value="1"/>
</dbReference>
<keyword evidence="2" id="KW-0808">Transferase</keyword>
<dbReference type="STRING" id="665118.SAMN02983003_2958"/>
<reference evidence="4 5" key="1">
    <citation type="submission" date="2016-11" db="EMBL/GenBank/DDBJ databases">
        <authorList>
            <person name="Jaros S."/>
            <person name="Januszkiewicz K."/>
            <person name="Wedrychowicz H."/>
        </authorList>
    </citation>
    <scope>NUCLEOTIDE SEQUENCE [LARGE SCALE GENOMIC DNA]</scope>
    <source>
        <strain evidence="4 5">ATCC 23634</strain>
    </source>
</reference>